<organism evidence="3 4">
    <name type="scientific">Rotaria sordida</name>
    <dbReference type="NCBI Taxonomy" id="392033"/>
    <lineage>
        <taxon>Eukaryota</taxon>
        <taxon>Metazoa</taxon>
        <taxon>Spiralia</taxon>
        <taxon>Gnathifera</taxon>
        <taxon>Rotifera</taxon>
        <taxon>Eurotatoria</taxon>
        <taxon>Bdelloidea</taxon>
        <taxon>Philodinida</taxon>
        <taxon>Philodinidae</taxon>
        <taxon>Rotaria</taxon>
    </lineage>
</organism>
<comment type="caution">
    <text evidence="3">The sequence shown here is derived from an EMBL/GenBank/DDBJ whole genome shotgun (WGS) entry which is preliminary data.</text>
</comment>
<dbReference type="PANTHER" id="PTHR36535">
    <property type="entry name" value="YALI0E30327P"/>
    <property type="match status" value="1"/>
</dbReference>
<evidence type="ECO:0000313" key="4">
    <source>
        <dbReference type="Proteomes" id="UP000663836"/>
    </source>
</evidence>
<accession>A0A818NAH7</accession>
<keyword evidence="1" id="KW-0472">Membrane</keyword>
<dbReference type="EMBL" id="CAJNOT010000480">
    <property type="protein sequence ID" value="CAF0996304.1"/>
    <property type="molecule type" value="Genomic_DNA"/>
</dbReference>
<evidence type="ECO:0008006" key="5">
    <source>
        <dbReference type="Google" id="ProtNLM"/>
    </source>
</evidence>
<dbReference type="AlphaFoldDB" id="A0A818NAH7"/>
<dbReference type="EMBL" id="CAJOBD010000170">
    <property type="protein sequence ID" value="CAF3602259.1"/>
    <property type="molecule type" value="Genomic_DNA"/>
</dbReference>
<evidence type="ECO:0000313" key="3">
    <source>
        <dbReference type="EMBL" id="CAF3602259.1"/>
    </source>
</evidence>
<reference evidence="3" key="1">
    <citation type="submission" date="2021-02" db="EMBL/GenBank/DDBJ databases">
        <authorList>
            <person name="Nowell W R."/>
        </authorList>
    </citation>
    <scope>NUCLEOTIDE SEQUENCE</scope>
</reference>
<feature type="transmembrane region" description="Helical" evidence="1">
    <location>
        <begin position="12"/>
        <end position="32"/>
    </location>
</feature>
<dbReference type="Proteomes" id="UP000663836">
    <property type="component" value="Unassembled WGS sequence"/>
</dbReference>
<keyword evidence="1" id="KW-0812">Transmembrane</keyword>
<dbReference type="Pfam" id="PF08592">
    <property type="entry name" value="Anthrone_oxy"/>
    <property type="match status" value="1"/>
</dbReference>
<feature type="transmembrane region" description="Helical" evidence="1">
    <location>
        <begin position="57"/>
        <end position="76"/>
    </location>
</feature>
<name>A0A818NAH7_9BILA</name>
<dbReference type="PANTHER" id="PTHR36535:SF1">
    <property type="entry name" value="DUF1772 DOMAIN-CONTAINING PROTEIN"/>
    <property type="match status" value="1"/>
</dbReference>
<protein>
    <recommendedName>
        <fullName evidence="5">DUF1772-domain-containing protein</fullName>
    </recommendedName>
</protein>
<sequence>MSATSASILDHLDKIAVIAGGLFAGTALYMTIGEVPALNALGLDVHWRFFPYMYERAALSQSIFGATAGIAGVLHGTRIIGTQYYRNLWITAGTIFLGMIPYTIICMLPTNKMIIADNKRVQSGSESQINVNTRKELLDKWAILHSVRTIGSLIGFGAMVFGLSHHKLLRLGW</sequence>
<evidence type="ECO:0000313" key="2">
    <source>
        <dbReference type="EMBL" id="CAF0996304.1"/>
    </source>
</evidence>
<feature type="transmembrane region" description="Helical" evidence="1">
    <location>
        <begin position="88"/>
        <end position="110"/>
    </location>
</feature>
<keyword evidence="1" id="KW-1133">Transmembrane helix</keyword>
<dbReference type="InterPro" id="IPR013901">
    <property type="entry name" value="Anthrone_oxy"/>
</dbReference>
<dbReference type="Proteomes" id="UP000663864">
    <property type="component" value="Unassembled WGS sequence"/>
</dbReference>
<gene>
    <name evidence="3" type="ORF">JBS370_LOCUS3851</name>
    <name evidence="2" type="ORF">ZHD862_LOCUS12288</name>
</gene>
<proteinExistence type="predicted"/>
<feature type="transmembrane region" description="Helical" evidence="1">
    <location>
        <begin position="142"/>
        <end position="163"/>
    </location>
</feature>
<evidence type="ECO:0000256" key="1">
    <source>
        <dbReference type="SAM" id="Phobius"/>
    </source>
</evidence>